<evidence type="ECO:0000313" key="1">
    <source>
        <dbReference type="EMBL" id="KGA94382.1"/>
    </source>
</evidence>
<proteinExistence type="predicted"/>
<dbReference type="PATRIC" id="fig|178606.4.peg.956"/>
<dbReference type="EMBL" id="JPGK01000003">
    <property type="protein sequence ID" value="KGA94382.1"/>
    <property type="molecule type" value="Genomic_DNA"/>
</dbReference>
<accession>A0A094WFG2</accession>
<organism evidence="1 2">
    <name type="scientific">Leptospirillum ferriphilum</name>
    <dbReference type="NCBI Taxonomy" id="178606"/>
    <lineage>
        <taxon>Bacteria</taxon>
        <taxon>Pseudomonadati</taxon>
        <taxon>Nitrospirota</taxon>
        <taxon>Nitrospiria</taxon>
        <taxon>Nitrospirales</taxon>
        <taxon>Nitrospiraceae</taxon>
        <taxon>Leptospirillum</taxon>
    </lineage>
</organism>
<evidence type="ECO:0000313" key="2">
    <source>
        <dbReference type="Proteomes" id="UP000029452"/>
    </source>
</evidence>
<protein>
    <submittedName>
        <fullName evidence="1">Uncharacterized protein</fullName>
    </submittedName>
</protein>
<dbReference type="Proteomes" id="UP000029452">
    <property type="component" value="Unassembled WGS sequence"/>
</dbReference>
<reference evidence="1 2" key="1">
    <citation type="submission" date="2014-06" db="EMBL/GenBank/DDBJ databases">
        <title>Draft genome sequence of iron oxidizing acidophile Leptospirillum ferriphilum DSM14647.</title>
        <authorList>
            <person name="Cardenas J.P."/>
            <person name="Lazcano M."/>
            <person name="Ossandon F.J."/>
            <person name="Corbett M."/>
            <person name="Holmes D.S."/>
            <person name="Watkin E."/>
        </authorList>
    </citation>
    <scope>NUCLEOTIDE SEQUENCE [LARGE SCALE GENOMIC DNA]</scope>
    <source>
        <strain evidence="1 2">DSM 14647</strain>
    </source>
</reference>
<name>A0A094WFG2_9BACT</name>
<dbReference type="AlphaFoldDB" id="A0A094WFG2"/>
<comment type="caution">
    <text evidence="1">The sequence shown here is derived from an EMBL/GenBank/DDBJ whole genome shotgun (WGS) entry which is preliminary data.</text>
</comment>
<sequence>MALPILLKRRALTWDDAGRAGPQTGVISQKIHKRERSGTNPTISSLKKVLLASMGEKLEREAAWGKE</sequence>
<dbReference type="RefSeq" id="WP_036081608.1">
    <property type="nucleotide sequence ID" value="NZ_JPGK01000003.1"/>
</dbReference>
<gene>
    <name evidence="1" type="ORF">LptCag_1145</name>
</gene>